<proteinExistence type="predicted"/>
<dbReference type="PIRSF" id="PIRSF012702">
    <property type="entry name" value="UCP012702"/>
    <property type="match status" value="1"/>
</dbReference>
<feature type="domain" description="Microcystin LR degradation protein MlrC C-terminal" evidence="1">
    <location>
        <begin position="299"/>
        <end position="474"/>
    </location>
</feature>
<dbReference type="RefSeq" id="WP_173221231.1">
    <property type="nucleotide sequence ID" value="NZ_CP048104.1"/>
</dbReference>
<evidence type="ECO:0000259" key="2">
    <source>
        <dbReference type="Pfam" id="PF07364"/>
    </source>
</evidence>
<feature type="domain" description="Microcystin LR degradation protein MlrC N-terminal" evidence="2">
    <location>
        <begin position="2"/>
        <end position="288"/>
    </location>
</feature>
<dbReference type="InterPro" id="IPR015995">
    <property type="entry name" value="MlrC_N"/>
</dbReference>
<sequence length="490" mass="54418">MRIAIGQINHETNTFSCEYTREDSFHNMEWSEGEGIISTHEGVQDYLGGMIDQGREMGVNILPTLSVEANPSGMISSETWRRIKGVFLEKLQALDQVDAVCLALHGAGVSEDCSDIEGDLLRGIRDMLGWEIPIVATLDLHANMTADMVRYANMLLSVHLYPHTDEYDRGREAMQRTVEMIRGELHPCMHLEKLPLILPTTNTMSFPAKEINELCWKWEKKEKVLDCSFIHGFPYADIPHVGASVLVTSHQDRELAQQIAREVAEEVWNKRQSFHCTHPGPGEGLKKALQSAAYPVLINETSDNPGAGAPGDGTHLLAELLSANLEETCLGAICDPDVAEAAHKSGVGSFIDVELGGKVDNRHGKPLKVRAYVKVLSDGEFIQQSAMESGKKIRLGKSARLVIGHVDVVVCSLKAQLLDDELLRLHGIQIDRYKIIGIKSSQHFRGFFQDRVSEIITVDSPGLSTYNLSVFDFNHVPRPVYPLDPSTEYK</sequence>
<accession>A0A7D3XZY0</accession>
<dbReference type="Proteomes" id="UP000503088">
    <property type="component" value="Chromosome"/>
</dbReference>
<dbReference type="EMBL" id="CP048104">
    <property type="protein sequence ID" value="QKG83980.1"/>
    <property type="molecule type" value="Genomic_DNA"/>
</dbReference>
<dbReference type="AlphaFoldDB" id="A0A7D3XZY0"/>
<evidence type="ECO:0000313" key="3">
    <source>
        <dbReference type="EMBL" id="QKG83980.1"/>
    </source>
</evidence>
<evidence type="ECO:0000259" key="1">
    <source>
        <dbReference type="Pfam" id="PF07171"/>
    </source>
</evidence>
<dbReference type="Pfam" id="PF07364">
    <property type="entry name" value="DUF1485"/>
    <property type="match status" value="1"/>
</dbReference>
<name>A0A7D3XZY0_9BACL</name>
<keyword evidence="4" id="KW-1185">Reference proteome</keyword>
<reference evidence="3 4" key="1">
    <citation type="submission" date="2020-01" db="EMBL/GenBank/DDBJ databases">
        <authorList>
            <person name="Gulvik C.A."/>
            <person name="Batra D.G."/>
        </authorList>
    </citation>
    <scope>NUCLEOTIDE SEQUENCE [LARGE SCALE GENOMIC DNA]</scope>
    <source>
        <strain evidence="3 4">W9323</strain>
    </source>
</reference>
<dbReference type="InterPro" id="IPR010799">
    <property type="entry name" value="MlrC_C"/>
</dbReference>
<evidence type="ECO:0000313" key="4">
    <source>
        <dbReference type="Proteomes" id="UP000503088"/>
    </source>
</evidence>
<protein>
    <submittedName>
        <fullName evidence="3">M81 family metallopeptidase</fullName>
    </submittedName>
</protein>
<organism evidence="3 4">
    <name type="scientific">Kroppenstedtia pulmonis</name>
    <dbReference type="NCBI Taxonomy" id="1380685"/>
    <lineage>
        <taxon>Bacteria</taxon>
        <taxon>Bacillati</taxon>
        <taxon>Bacillota</taxon>
        <taxon>Bacilli</taxon>
        <taxon>Bacillales</taxon>
        <taxon>Thermoactinomycetaceae</taxon>
        <taxon>Kroppenstedtia</taxon>
    </lineage>
</organism>
<gene>
    <name evidence="3" type="ORF">GXN76_05500</name>
</gene>
<dbReference type="InterPro" id="IPR009197">
    <property type="entry name" value="MlrC"/>
</dbReference>
<dbReference type="Pfam" id="PF07171">
    <property type="entry name" value="MlrC_C"/>
    <property type="match status" value="1"/>
</dbReference>
<dbReference type="KEGG" id="kpul:GXN76_05500"/>